<evidence type="ECO:0008006" key="6">
    <source>
        <dbReference type="Google" id="ProtNLM"/>
    </source>
</evidence>
<name>A0A9P8GKP1_AURME</name>
<dbReference type="PANTHER" id="PTHR24201">
    <property type="entry name" value="ANK_REP_REGION DOMAIN-CONTAINING PROTEIN"/>
    <property type="match status" value="1"/>
</dbReference>
<evidence type="ECO:0000256" key="2">
    <source>
        <dbReference type="ARBA" id="ARBA00023043"/>
    </source>
</evidence>
<proteinExistence type="predicted"/>
<gene>
    <name evidence="4" type="ORF">KCV03_g4020</name>
</gene>
<dbReference type="Gene3D" id="1.25.40.20">
    <property type="entry name" value="Ankyrin repeat-containing domain"/>
    <property type="match status" value="1"/>
</dbReference>
<dbReference type="InterPro" id="IPR050776">
    <property type="entry name" value="Ank_Repeat/CDKN_Inhibitor"/>
</dbReference>
<dbReference type="GO" id="GO:0005634">
    <property type="term" value="C:nucleus"/>
    <property type="evidence" value="ECO:0007669"/>
    <property type="project" value="TreeGrafter"/>
</dbReference>
<dbReference type="SUPFAM" id="SSF48403">
    <property type="entry name" value="Ankyrin repeat"/>
    <property type="match status" value="1"/>
</dbReference>
<reference evidence="4" key="2">
    <citation type="submission" date="2021-08" db="EMBL/GenBank/DDBJ databases">
        <authorList>
            <person name="Gostincar C."/>
            <person name="Sun X."/>
            <person name="Song Z."/>
            <person name="Gunde-Cimerman N."/>
        </authorList>
    </citation>
    <scope>NUCLEOTIDE SEQUENCE</scope>
    <source>
        <strain evidence="4">EXF-8016</strain>
    </source>
</reference>
<dbReference type="AlphaFoldDB" id="A0A9P8GKP1"/>
<dbReference type="PANTHER" id="PTHR24201:SF2">
    <property type="entry name" value="ANKYRIN REPEAT DOMAIN-CONTAINING PROTEIN 42"/>
    <property type="match status" value="1"/>
</dbReference>
<accession>A0A9P8GKP1</accession>
<dbReference type="OrthoDB" id="426293at2759"/>
<organism evidence="4 5">
    <name type="scientific">Aureobasidium melanogenum</name>
    <name type="common">Aureobasidium pullulans var. melanogenum</name>
    <dbReference type="NCBI Taxonomy" id="46634"/>
    <lineage>
        <taxon>Eukaryota</taxon>
        <taxon>Fungi</taxon>
        <taxon>Dikarya</taxon>
        <taxon>Ascomycota</taxon>
        <taxon>Pezizomycotina</taxon>
        <taxon>Dothideomycetes</taxon>
        <taxon>Dothideomycetidae</taxon>
        <taxon>Dothideales</taxon>
        <taxon>Saccotheciaceae</taxon>
        <taxon>Aureobasidium</taxon>
    </lineage>
</organism>
<dbReference type="EMBL" id="JAHFYH010000022">
    <property type="protein sequence ID" value="KAH0223906.1"/>
    <property type="molecule type" value="Genomic_DNA"/>
</dbReference>
<dbReference type="InterPro" id="IPR036770">
    <property type="entry name" value="Ankyrin_rpt-contain_sf"/>
</dbReference>
<keyword evidence="1" id="KW-0677">Repeat</keyword>
<sequence length="302" mass="33599">MPSKKKEMPYSWEFVVEANHQGTIEDLDLALLAAFEESEEAYNICVTSARANAAVKKRADRMQYLLDEGHIDINKIGAASIASATLEPSPKDLAALLVSRGWDIDQRQPIHGTYNFPANTDSNKKLVQLSCRDEEMVRWCLDHGAVVDETDETLLADVASFGSPDTFKLLHEHGAPISESTLNNAAWRARPEMVTFLIDEIGLDINKVYKGRHEPMLRNQTPVCSAAISPFRDAGNVIEILLERGADPYHKDCNAFSMAESDLTIGVLRDWERKQKDKDQEGPIIKKQKTGKANSTVCKKSG</sequence>
<keyword evidence="2" id="KW-0040">ANK repeat</keyword>
<comment type="caution">
    <text evidence="4">The sequence shown here is derived from an EMBL/GenBank/DDBJ whole genome shotgun (WGS) entry which is preliminary data.</text>
</comment>
<feature type="non-terminal residue" evidence="4">
    <location>
        <position position="302"/>
    </location>
</feature>
<feature type="compositionally biased region" description="Polar residues" evidence="3">
    <location>
        <begin position="291"/>
        <end position="302"/>
    </location>
</feature>
<dbReference type="Proteomes" id="UP000767238">
    <property type="component" value="Unassembled WGS sequence"/>
</dbReference>
<evidence type="ECO:0000256" key="1">
    <source>
        <dbReference type="ARBA" id="ARBA00022737"/>
    </source>
</evidence>
<reference evidence="4" key="1">
    <citation type="journal article" date="2021" name="J Fungi (Basel)">
        <title>Virulence traits and population genomics of the black yeast Aureobasidium melanogenum.</title>
        <authorList>
            <person name="Cernosa A."/>
            <person name="Sun X."/>
            <person name="Gostincar C."/>
            <person name="Fang C."/>
            <person name="Gunde-Cimerman N."/>
            <person name="Song Z."/>
        </authorList>
    </citation>
    <scope>NUCLEOTIDE SEQUENCE</scope>
    <source>
        <strain evidence="4">EXF-8016</strain>
    </source>
</reference>
<evidence type="ECO:0000256" key="3">
    <source>
        <dbReference type="SAM" id="MobiDB-lite"/>
    </source>
</evidence>
<feature type="region of interest" description="Disordered" evidence="3">
    <location>
        <begin position="274"/>
        <end position="302"/>
    </location>
</feature>
<evidence type="ECO:0000313" key="4">
    <source>
        <dbReference type="EMBL" id="KAH0223906.1"/>
    </source>
</evidence>
<evidence type="ECO:0000313" key="5">
    <source>
        <dbReference type="Proteomes" id="UP000767238"/>
    </source>
</evidence>
<protein>
    <recommendedName>
        <fullName evidence="6">Ankyrin repeat protein</fullName>
    </recommendedName>
</protein>